<organism evidence="1 2">
    <name type="scientific">Solanum verrucosum</name>
    <dbReference type="NCBI Taxonomy" id="315347"/>
    <lineage>
        <taxon>Eukaryota</taxon>
        <taxon>Viridiplantae</taxon>
        <taxon>Streptophyta</taxon>
        <taxon>Embryophyta</taxon>
        <taxon>Tracheophyta</taxon>
        <taxon>Spermatophyta</taxon>
        <taxon>Magnoliopsida</taxon>
        <taxon>eudicotyledons</taxon>
        <taxon>Gunneridae</taxon>
        <taxon>Pentapetalae</taxon>
        <taxon>asterids</taxon>
        <taxon>lamiids</taxon>
        <taxon>Solanales</taxon>
        <taxon>Solanaceae</taxon>
        <taxon>Solanoideae</taxon>
        <taxon>Solaneae</taxon>
        <taxon>Solanum</taxon>
    </lineage>
</organism>
<evidence type="ECO:0000313" key="2">
    <source>
        <dbReference type="Proteomes" id="UP001234989"/>
    </source>
</evidence>
<dbReference type="Proteomes" id="UP001234989">
    <property type="component" value="Chromosome 1"/>
</dbReference>
<proteinExistence type="predicted"/>
<evidence type="ECO:0000313" key="1">
    <source>
        <dbReference type="EMBL" id="WMV07808.1"/>
    </source>
</evidence>
<protein>
    <submittedName>
        <fullName evidence="1">Uncharacterized protein</fullName>
    </submittedName>
</protein>
<reference evidence="1" key="1">
    <citation type="submission" date="2023-08" db="EMBL/GenBank/DDBJ databases">
        <title>A de novo genome assembly of Solanum verrucosum Schlechtendal, a Mexican diploid species geographically isolated from the other diploid A-genome species in potato relatives.</title>
        <authorList>
            <person name="Hosaka K."/>
        </authorList>
    </citation>
    <scope>NUCLEOTIDE SEQUENCE</scope>
    <source>
        <tissue evidence="1">Young leaves</tissue>
    </source>
</reference>
<keyword evidence="2" id="KW-1185">Reference proteome</keyword>
<dbReference type="EMBL" id="CP133612">
    <property type="protein sequence ID" value="WMV07808.1"/>
    <property type="molecule type" value="Genomic_DNA"/>
</dbReference>
<accession>A0AAF0T874</accession>
<sequence length="115" mass="12747">MGSVSHVEDDKKELVRYVHRLTRLGVRLVDSNEGVVMVHNGFESSFVSGVKAKQGLDPILVESFSHSEDFSYDLAYFIHFSCVSFQAKGSFGPEIISSVGHVQDVDSERDNYSCG</sequence>
<gene>
    <name evidence="1" type="ORF">MTR67_001193</name>
</gene>
<dbReference type="AlphaFoldDB" id="A0AAF0T874"/>
<name>A0AAF0T874_SOLVR</name>